<dbReference type="Proteomes" id="UP000198556">
    <property type="component" value="Unassembled WGS sequence"/>
</dbReference>
<proteinExistence type="predicted"/>
<evidence type="ECO:0008006" key="3">
    <source>
        <dbReference type="Google" id="ProtNLM"/>
    </source>
</evidence>
<gene>
    <name evidence="1" type="ORF">SAMN05421767_10625</name>
</gene>
<name>A0A1H9IMB2_9LACT</name>
<dbReference type="EMBL" id="FOGF01000006">
    <property type="protein sequence ID" value="SEQ75535.1"/>
    <property type="molecule type" value="Genomic_DNA"/>
</dbReference>
<accession>A0A1H9IMB2</accession>
<sequence length="118" mass="13762">MIPTEQLKKIKDLAAKRLELLDITISENVLNYTALEMVQHVLNFCNREDIPQQLEYIIAKMIGDYMISNYTDQANEDAKSIKVGDTTIQFESNSTNAIVVSFMDDYKSDLYRFRKLEW</sequence>
<evidence type="ECO:0000313" key="1">
    <source>
        <dbReference type="EMBL" id="SEQ75535.1"/>
    </source>
</evidence>
<dbReference type="RefSeq" id="WP_089746077.1">
    <property type="nucleotide sequence ID" value="NZ_FOGF01000006.1"/>
</dbReference>
<dbReference type="OrthoDB" id="2229600at2"/>
<reference evidence="1 2" key="1">
    <citation type="submission" date="2016-10" db="EMBL/GenBank/DDBJ databases">
        <authorList>
            <person name="de Groot N.N."/>
        </authorList>
    </citation>
    <scope>NUCLEOTIDE SEQUENCE [LARGE SCALE GENOMIC DNA]</scope>
    <source>
        <strain evidence="1 2">DSM 15827</strain>
    </source>
</reference>
<dbReference type="STRING" id="137733.SAMN05421767_10625"/>
<evidence type="ECO:0000313" key="2">
    <source>
        <dbReference type="Proteomes" id="UP000198556"/>
    </source>
</evidence>
<dbReference type="AlphaFoldDB" id="A0A1H9IMB2"/>
<protein>
    <recommendedName>
        <fullName evidence="3">Phage gp6-like head-tail connector protein</fullName>
    </recommendedName>
</protein>
<organism evidence="1 2">
    <name type="scientific">Granulicatella balaenopterae</name>
    <dbReference type="NCBI Taxonomy" id="137733"/>
    <lineage>
        <taxon>Bacteria</taxon>
        <taxon>Bacillati</taxon>
        <taxon>Bacillota</taxon>
        <taxon>Bacilli</taxon>
        <taxon>Lactobacillales</taxon>
        <taxon>Carnobacteriaceae</taxon>
        <taxon>Granulicatella</taxon>
    </lineage>
</organism>
<keyword evidence="2" id="KW-1185">Reference proteome</keyword>